<evidence type="ECO:0000256" key="3">
    <source>
        <dbReference type="ARBA" id="ARBA00022448"/>
    </source>
</evidence>
<dbReference type="STRING" id="246199.CUS_5387"/>
<evidence type="ECO:0000256" key="5">
    <source>
        <dbReference type="ARBA" id="ARBA00022842"/>
    </source>
</evidence>
<evidence type="ECO:0000313" key="12">
    <source>
        <dbReference type="Proteomes" id="UP000004259"/>
    </source>
</evidence>
<dbReference type="SUPFAM" id="SSF54631">
    <property type="entry name" value="CBS-domain pair"/>
    <property type="match status" value="1"/>
</dbReference>
<comment type="caution">
    <text evidence="9">Lacks conserved residue(s) required for the propagation of feature annotation.</text>
</comment>
<keyword evidence="4 9" id="KW-0812">Transmembrane</keyword>
<proteinExistence type="inferred from homology"/>
<evidence type="ECO:0000256" key="8">
    <source>
        <dbReference type="PROSITE-ProRule" id="PRU00703"/>
    </source>
</evidence>
<name>E9SI22_RUMAL</name>
<dbReference type="CDD" id="cd04606">
    <property type="entry name" value="CBS_pair_Mg_transporter"/>
    <property type="match status" value="1"/>
</dbReference>
<dbReference type="Pfam" id="PF00571">
    <property type="entry name" value="CBS"/>
    <property type="match status" value="2"/>
</dbReference>
<dbReference type="AlphaFoldDB" id="E9SI22"/>
<feature type="transmembrane region" description="Helical" evidence="9">
    <location>
        <begin position="425"/>
        <end position="452"/>
    </location>
</feature>
<dbReference type="SMART" id="SM00116">
    <property type="entry name" value="CBS"/>
    <property type="match status" value="1"/>
</dbReference>
<dbReference type="eggNOG" id="COG2239">
    <property type="taxonomic scope" value="Bacteria"/>
</dbReference>
<evidence type="ECO:0000256" key="9">
    <source>
        <dbReference type="RuleBase" id="RU362011"/>
    </source>
</evidence>
<dbReference type="Gene3D" id="3.10.580.10">
    <property type="entry name" value="CBS-domain"/>
    <property type="match status" value="1"/>
</dbReference>
<dbReference type="InterPro" id="IPR000644">
    <property type="entry name" value="CBS_dom"/>
</dbReference>
<keyword evidence="3 9" id="KW-0813">Transport</keyword>
<comment type="caution">
    <text evidence="11">The sequence shown here is derived from an EMBL/GenBank/DDBJ whole genome shotgun (WGS) entry which is preliminary data.</text>
</comment>
<keyword evidence="8" id="KW-0129">CBS domain</keyword>
<comment type="subunit">
    <text evidence="9">Homodimer.</text>
</comment>
<gene>
    <name evidence="11" type="primary">mgtE</name>
    <name evidence="11" type="ORF">CUS_5387</name>
</gene>
<evidence type="ECO:0000256" key="7">
    <source>
        <dbReference type="ARBA" id="ARBA00023136"/>
    </source>
</evidence>
<reference evidence="11 12" key="1">
    <citation type="submission" date="2011-02" db="EMBL/GenBank/DDBJ databases">
        <authorList>
            <person name="Nelson K.E."/>
            <person name="Sutton G."/>
            <person name="Torralba M."/>
            <person name="Durkin S."/>
            <person name="Harkins D."/>
            <person name="Montgomery R."/>
            <person name="Ziemer C."/>
            <person name="Klaassens E."/>
            <person name="Ocuiv P."/>
            <person name="Morrison M."/>
        </authorList>
    </citation>
    <scope>NUCLEOTIDE SEQUENCE [LARGE SCALE GENOMIC DNA]</scope>
    <source>
        <strain evidence="11 12">8</strain>
    </source>
</reference>
<evidence type="ECO:0000256" key="4">
    <source>
        <dbReference type="ARBA" id="ARBA00022692"/>
    </source>
</evidence>
<dbReference type="InterPro" id="IPR038076">
    <property type="entry name" value="MgtE_N_sf"/>
</dbReference>
<feature type="domain" description="CBS" evidence="10">
    <location>
        <begin position="137"/>
        <end position="199"/>
    </location>
</feature>
<organism evidence="11 12">
    <name type="scientific">Ruminococcus albus 8</name>
    <dbReference type="NCBI Taxonomy" id="246199"/>
    <lineage>
        <taxon>Bacteria</taxon>
        <taxon>Bacillati</taxon>
        <taxon>Bacillota</taxon>
        <taxon>Clostridia</taxon>
        <taxon>Eubacteriales</taxon>
        <taxon>Oscillospiraceae</taxon>
        <taxon>Ruminococcus</taxon>
    </lineage>
</organism>
<dbReference type="GO" id="GO:0005886">
    <property type="term" value="C:plasma membrane"/>
    <property type="evidence" value="ECO:0007669"/>
    <property type="project" value="UniProtKB-SubCell"/>
</dbReference>
<dbReference type="Proteomes" id="UP000004259">
    <property type="component" value="Unassembled WGS sequence"/>
</dbReference>
<dbReference type="GO" id="GO:0046872">
    <property type="term" value="F:metal ion binding"/>
    <property type="evidence" value="ECO:0007669"/>
    <property type="project" value="UniProtKB-KW"/>
</dbReference>
<dbReference type="SUPFAM" id="SSF158791">
    <property type="entry name" value="MgtE N-terminal domain-like"/>
    <property type="match status" value="1"/>
</dbReference>
<evidence type="ECO:0000313" key="11">
    <source>
        <dbReference type="EMBL" id="EGC01094.1"/>
    </source>
</evidence>
<dbReference type="InterPro" id="IPR006668">
    <property type="entry name" value="Mg_transptr_MgtE_intracell_dom"/>
</dbReference>
<dbReference type="SMART" id="SM00924">
    <property type="entry name" value="MgtE_N"/>
    <property type="match status" value="1"/>
</dbReference>
<evidence type="ECO:0000256" key="2">
    <source>
        <dbReference type="ARBA" id="ARBA00009749"/>
    </source>
</evidence>
<dbReference type="PANTHER" id="PTHR43773:SF1">
    <property type="entry name" value="MAGNESIUM TRANSPORTER MGTE"/>
    <property type="match status" value="1"/>
</dbReference>
<accession>E9SI22</accession>
<sequence>MYEQVLQLLTDRNFKRIREIFIDMNEADVASLLQRFHDDHEADKRDLIVLFRLLNKDIAADVFSYMDSDMQMMLINAFTDKELQEVIDDLYVDDTVDIIEEMPANVVARILRSADSETRKQINQILKYPKDSAGSVMTTEYVYLRKDYTVREALEWIRHIGVVKETVYTLYVTESRVLIGVLSLLDLITADETDRIEDIMETNIISVSTLEDRELVASKMAKYDFAAMPVVDKDMRLVGIITYDDAMDVIEVETTEDFSKMAAVAPSEDSYFKTSVMKHAKNRIMWLLVLMLSATLTGAVVNKYQSAFAAVPVLVSFLSMLSGTGGNCGSQTSTLVIRGMALGEINMRDFFKVLFKELRVAVVCGIILSIVNAGRIILVYHNDTSVDCYKLAFTVSGAILLTVILSKLIAAMLPMAAKKLKLDPAIMAAPLITTIVDTCSTLMFFALATVVFDIK</sequence>
<protein>
    <recommendedName>
        <fullName evidence="9">Magnesium transporter MgtE</fullName>
    </recommendedName>
</protein>
<dbReference type="Gene3D" id="1.25.60.10">
    <property type="entry name" value="MgtE N-terminal domain-like"/>
    <property type="match status" value="1"/>
</dbReference>
<dbReference type="Pfam" id="PF03448">
    <property type="entry name" value="MgtE_N"/>
    <property type="match status" value="1"/>
</dbReference>
<feature type="domain" description="CBS" evidence="10">
    <location>
        <begin position="200"/>
        <end position="256"/>
    </location>
</feature>
<dbReference type="PROSITE" id="PS51371">
    <property type="entry name" value="CBS"/>
    <property type="match status" value="2"/>
</dbReference>
<evidence type="ECO:0000256" key="1">
    <source>
        <dbReference type="ARBA" id="ARBA00004141"/>
    </source>
</evidence>
<keyword evidence="12" id="KW-1185">Reference proteome</keyword>
<dbReference type="InterPro" id="IPR036739">
    <property type="entry name" value="SLC41_membr_dom_sf"/>
</dbReference>
<dbReference type="PANTHER" id="PTHR43773">
    <property type="entry name" value="MAGNESIUM TRANSPORTER MGTE"/>
    <property type="match status" value="1"/>
</dbReference>
<evidence type="ECO:0000256" key="6">
    <source>
        <dbReference type="ARBA" id="ARBA00022989"/>
    </source>
</evidence>
<dbReference type="InterPro" id="IPR006667">
    <property type="entry name" value="SLC41_membr_dom"/>
</dbReference>
<dbReference type="InterPro" id="IPR006669">
    <property type="entry name" value="MgtE_transporter"/>
</dbReference>
<keyword evidence="6 9" id="KW-1133">Transmembrane helix</keyword>
<feature type="transmembrane region" description="Helical" evidence="9">
    <location>
        <begin position="358"/>
        <end position="380"/>
    </location>
</feature>
<dbReference type="NCBIfam" id="TIGR00400">
    <property type="entry name" value="mgtE"/>
    <property type="match status" value="1"/>
</dbReference>
<dbReference type="EMBL" id="ADKM02000135">
    <property type="protein sequence ID" value="EGC01094.1"/>
    <property type="molecule type" value="Genomic_DNA"/>
</dbReference>
<dbReference type="Gene3D" id="1.10.357.20">
    <property type="entry name" value="SLC41 divalent cation transporters, integral membrane domain"/>
    <property type="match status" value="1"/>
</dbReference>
<dbReference type="RefSeq" id="WP_002853575.1">
    <property type="nucleotide sequence ID" value="NZ_ADKM02000135.1"/>
</dbReference>
<keyword evidence="7 9" id="KW-0472">Membrane</keyword>
<comment type="subcellular location">
    <subcellularLocation>
        <location evidence="9">Cell membrane</location>
        <topology evidence="9">Multi-pass membrane protein</topology>
    </subcellularLocation>
    <subcellularLocation>
        <location evidence="1">Membrane</location>
        <topology evidence="1">Multi-pass membrane protein</topology>
    </subcellularLocation>
</comment>
<feature type="transmembrane region" description="Helical" evidence="9">
    <location>
        <begin position="392"/>
        <end position="413"/>
    </location>
</feature>
<dbReference type="SUPFAM" id="SSF161093">
    <property type="entry name" value="MgtE membrane domain-like"/>
    <property type="match status" value="1"/>
</dbReference>
<keyword evidence="9" id="KW-1003">Cell membrane</keyword>
<comment type="function">
    <text evidence="9">Acts as a magnesium transporter.</text>
</comment>
<evidence type="ECO:0000259" key="10">
    <source>
        <dbReference type="PROSITE" id="PS51371"/>
    </source>
</evidence>
<dbReference type="Pfam" id="PF01769">
    <property type="entry name" value="MgtE"/>
    <property type="match status" value="1"/>
</dbReference>
<dbReference type="InterPro" id="IPR046342">
    <property type="entry name" value="CBS_dom_sf"/>
</dbReference>
<keyword evidence="9" id="KW-0479">Metal-binding</keyword>
<dbReference type="GO" id="GO:0015095">
    <property type="term" value="F:magnesium ion transmembrane transporter activity"/>
    <property type="evidence" value="ECO:0007669"/>
    <property type="project" value="UniProtKB-UniRule"/>
</dbReference>
<comment type="similarity">
    <text evidence="2 9">Belongs to the SLC41A transporter family.</text>
</comment>
<feature type="transmembrane region" description="Helical" evidence="9">
    <location>
        <begin position="284"/>
        <end position="301"/>
    </location>
</feature>
<keyword evidence="5 9" id="KW-0460">Magnesium</keyword>
<dbReference type="OrthoDB" id="9790355at2"/>